<evidence type="ECO:0000313" key="4">
    <source>
        <dbReference type="EMBL" id="MBD8875551.1"/>
    </source>
</evidence>
<dbReference type="InterPro" id="IPR002220">
    <property type="entry name" value="DapA-like"/>
</dbReference>
<keyword evidence="5" id="KW-1185">Reference proteome</keyword>
<evidence type="ECO:0000256" key="3">
    <source>
        <dbReference type="PIRNR" id="PIRNR001365"/>
    </source>
</evidence>
<proteinExistence type="inferred from homology"/>
<protein>
    <submittedName>
        <fullName evidence="4">Dihydrodipicolinate synthase family protein</fullName>
    </submittedName>
</protein>
<organism evidence="4 5">
    <name type="scientific">Roseibium polysiphoniae</name>
    <dbReference type="NCBI Taxonomy" id="2571221"/>
    <lineage>
        <taxon>Bacteria</taxon>
        <taxon>Pseudomonadati</taxon>
        <taxon>Pseudomonadota</taxon>
        <taxon>Alphaproteobacteria</taxon>
        <taxon>Hyphomicrobiales</taxon>
        <taxon>Stappiaceae</taxon>
        <taxon>Roseibium</taxon>
    </lineage>
</organism>
<dbReference type="SUPFAM" id="SSF51569">
    <property type="entry name" value="Aldolase"/>
    <property type="match status" value="1"/>
</dbReference>
<sequence>MKLGIDAKGVFIISATPFTDAGQIDYASADGLVEFYLERGVTGMTILGMMGEAPKLSDAESLAFMSHMIERVGGRVPVVVGVSNPGITNLASLSHAAMDKGAAGVMVAPMRGLATEERIYSYFAQVFEALGPDVPVCFQDFPLSTGVSISVDLFTRLVLDFDQLVMLKHEDWPGLNKLSAVRETGQERGTRRVSVLCGNGGIFLPEEMARGADGAMTGFAFPEMLVDVVRLSNAGDTARASDIFDAYLPLVRLEQQPGAGLAIRKEVLRRRGAISNATTRAPGPKLSAEDHKDLDRLLARLDTRLKELGHGS</sequence>
<dbReference type="EMBL" id="JACYXJ010000002">
    <property type="protein sequence ID" value="MBD8875551.1"/>
    <property type="molecule type" value="Genomic_DNA"/>
</dbReference>
<dbReference type="PIRSF" id="PIRSF001365">
    <property type="entry name" value="DHDPS"/>
    <property type="match status" value="1"/>
</dbReference>
<dbReference type="Pfam" id="PF00701">
    <property type="entry name" value="DHDPS"/>
    <property type="match status" value="1"/>
</dbReference>
<gene>
    <name evidence="4" type="ORF">IG617_04530</name>
</gene>
<dbReference type="PANTHER" id="PTHR12128">
    <property type="entry name" value="DIHYDRODIPICOLINATE SYNTHASE"/>
    <property type="match status" value="1"/>
</dbReference>
<dbReference type="CDD" id="cd00408">
    <property type="entry name" value="DHDPS-like"/>
    <property type="match status" value="1"/>
</dbReference>
<dbReference type="PANTHER" id="PTHR12128:SF66">
    <property type="entry name" value="4-HYDROXY-2-OXOGLUTARATE ALDOLASE, MITOCHONDRIAL"/>
    <property type="match status" value="1"/>
</dbReference>
<evidence type="ECO:0000313" key="5">
    <source>
        <dbReference type="Proteomes" id="UP000615687"/>
    </source>
</evidence>
<dbReference type="RefSeq" id="WP_192107757.1">
    <property type="nucleotide sequence ID" value="NZ_JACYXJ010000002.1"/>
</dbReference>
<dbReference type="InterPro" id="IPR013785">
    <property type="entry name" value="Aldolase_TIM"/>
</dbReference>
<reference evidence="4 5" key="1">
    <citation type="submission" date="2020-09" db="EMBL/GenBank/DDBJ databases">
        <title>The genome sequence of type strain Labrenzia polysiphoniae KACC 19711.</title>
        <authorList>
            <person name="Liu Y."/>
        </authorList>
    </citation>
    <scope>NUCLEOTIDE SEQUENCE [LARGE SCALE GENOMIC DNA]</scope>
    <source>
        <strain evidence="4 5">KACC 19711</strain>
    </source>
</reference>
<name>A0ABR9C6K6_9HYPH</name>
<accession>A0ABR9C6K6</accession>
<keyword evidence="2 3" id="KW-0456">Lyase</keyword>
<dbReference type="Proteomes" id="UP000615687">
    <property type="component" value="Unassembled WGS sequence"/>
</dbReference>
<evidence type="ECO:0000256" key="2">
    <source>
        <dbReference type="ARBA" id="ARBA00023239"/>
    </source>
</evidence>
<comment type="similarity">
    <text evidence="1 3">Belongs to the DapA family.</text>
</comment>
<dbReference type="SMART" id="SM01130">
    <property type="entry name" value="DHDPS"/>
    <property type="match status" value="1"/>
</dbReference>
<evidence type="ECO:0000256" key="1">
    <source>
        <dbReference type="ARBA" id="ARBA00007592"/>
    </source>
</evidence>
<comment type="caution">
    <text evidence="4">The sequence shown here is derived from an EMBL/GenBank/DDBJ whole genome shotgun (WGS) entry which is preliminary data.</text>
</comment>
<dbReference type="PRINTS" id="PR00146">
    <property type="entry name" value="DHPICSNTHASE"/>
</dbReference>
<dbReference type="Gene3D" id="3.20.20.70">
    <property type="entry name" value="Aldolase class I"/>
    <property type="match status" value="1"/>
</dbReference>